<dbReference type="InterPro" id="IPR011990">
    <property type="entry name" value="TPR-like_helical_dom_sf"/>
</dbReference>
<dbReference type="HOGENOM" id="CLU_063810_0_0_6"/>
<feature type="domain" description="Protein SirB1 N-terminal" evidence="2">
    <location>
        <begin position="61"/>
        <end position="212"/>
    </location>
</feature>
<evidence type="ECO:0000313" key="4">
    <source>
        <dbReference type="Proteomes" id="UP000003692"/>
    </source>
</evidence>
<evidence type="ECO:0000259" key="2">
    <source>
        <dbReference type="Pfam" id="PF13369"/>
    </source>
</evidence>
<organism evidence="3 4">
    <name type="scientific">Edwardsiella tarda ATCC 23685</name>
    <dbReference type="NCBI Taxonomy" id="500638"/>
    <lineage>
        <taxon>Bacteria</taxon>
        <taxon>Pseudomonadati</taxon>
        <taxon>Pseudomonadota</taxon>
        <taxon>Gammaproteobacteria</taxon>
        <taxon>Enterobacterales</taxon>
        <taxon>Hafniaceae</taxon>
        <taxon>Edwardsiella</taxon>
    </lineage>
</organism>
<dbReference type="EMBL" id="ADGK01000087">
    <property type="protein sequence ID" value="EFE23446.1"/>
    <property type="molecule type" value="Genomic_DNA"/>
</dbReference>
<dbReference type="Gene3D" id="1.25.40.10">
    <property type="entry name" value="Tetratricopeptide repeat domain"/>
    <property type="match status" value="1"/>
</dbReference>
<dbReference type="AlphaFoldDB" id="D4F475"/>
<comment type="caution">
    <text evidence="3">The sequence shown here is derived from an EMBL/GenBank/DDBJ whole genome shotgun (WGS) entry which is preliminary data.</text>
</comment>
<dbReference type="SUPFAM" id="SSF48452">
    <property type="entry name" value="TPR-like"/>
    <property type="match status" value="1"/>
</dbReference>
<dbReference type="Pfam" id="PF13369">
    <property type="entry name" value="Transglut_core2"/>
    <property type="match status" value="1"/>
</dbReference>
<name>D4F475_EDWTA</name>
<reference evidence="3 4" key="1">
    <citation type="submission" date="2010-02" db="EMBL/GenBank/DDBJ databases">
        <authorList>
            <person name="Weinstock G."/>
            <person name="Sodergren E."/>
            <person name="Clifton S."/>
            <person name="Fulton L."/>
            <person name="Fulton B."/>
            <person name="Courtney L."/>
            <person name="Fronick C."/>
            <person name="Harrison M."/>
            <person name="Strong C."/>
            <person name="Farmer C."/>
            <person name="Delahaunty K."/>
            <person name="Markovic C."/>
            <person name="Hall O."/>
            <person name="Minx P."/>
            <person name="Tomlinson C."/>
            <person name="Mitreva M."/>
            <person name="Nelson J."/>
            <person name="Hou S."/>
            <person name="Wollam A."/>
            <person name="Pepin K.H."/>
            <person name="Johnson M."/>
            <person name="Bhonagiri V."/>
            <person name="Zhang X."/>
            <person name="Suruliraj S."/>
            <person name="Warren W."/>
            <person name="Chinwalla A."/>
            <person name="Mardis E.R."/>
            <person name="Wilson R.K."/>
        </authorList>
    </citation>
    <scope>NUCLEOTIDE SEQUENCE [LARGE SCALE GENOMIC DNA]</scope>
    <source>
        <strain evidence="3 4">ATCC 23685</strain>
    </source>
</reference>
<dbReference type="Pfam" id="PF13371">
    <property type="entry name" value="TPR_9"/>
    <property type="match status" value="1"/>
</dbReference>
<proteinExistence type="inferred from homology"/>
<evidence type="ECO:0000256" key="1">
    <source>
        <dbReference type="ARBA" id="ARBA00007100"/>
    </source>
</evidence>
<evidence type="ECO:0000313" key="3">
    <source>
        <dbReference type="EMBL" id="EFE23446.1"/>
    </source>
</evidence>
<dbReference type="PANTHER" id="PTHR31350:SF21">
    <property type="entry name" value="F-BOX ONLY PROTEIN 21"/>
    <property type="match status" value="1"/>
</dbReference>
<dbReference type="Proteomes" id="UP000003692">
    <property type="component" value="Unassembled WGS sequence"/>
</dbReference>
<accession>D4F475</accession>
<dbReference type="InterPro" id="IPR032698">
    <property type="entry name" value="SirB1_N"/>
</dbReference>
<protein>
    <recommendedName>
        <fullName evidence="2">Protein SirB1 N-terminal domain-containing protein</fullName>
    </recommendedName>
</protein>
<gene>
    <name evidence="3" type="ORF">EDWATA_01544</name>
</gene>
<dbReference type="PANTHER" id="PTHR31350">
    <property type="entry name" value="SI:DKEY-261L7.2"/>
    <property type="match status" value="1"/>
</dbReference>
<sequence>MSRWPLAGCTRRHEEIGDERTAAEYGTNMSVMADFAFDEMTLSDGVLQMQQGVRPDLAVEEVRHALDALAEQAQTALQAVSDETSRLQGLLTLFFGEWAFGGVGGVYRLSDALWLDKVLACRQGTPASLGVILQQVAQRLALPVQAVVFPTQLLLRADWPDGSVWLINPLNGERLERALLAVWLKGHLGMQAEVSDEDLAAAENSQVVRRLLATLKTALMEEQQIELALNACEALLQFDPEDPYEIRDRGLIYARLECPHIALSDLNYFVEQCPEDPVADVIKLQIHAIEAFTVVLH</sequence>
<comment type="similarity">
    <text evidence="1">Belongs to the UPF0162 family.</text>
</comment>